<comment type="caution">
    <text evidence="3">The sequence shown here is derived from an EMBL/GenBank/DDBJ whole genome shotgun (WGS) entry which is preliminary data.</text>
</comment>
<dbReference type="RefSeq" id="WP_135245833.1">
    <property type="nucleotide sequence ID" value="NZ_SIHO01000002.1"/>
</dbReference>
<keyword evidence="4" id="KW-1185">Reference proteome</keyword>
<evidence type="ECO:0000313" key="3">
    <source>
        <dbReference type="EMBL" id="TFU03241.1"/>
    </source>
</evidence>
<proteinExistence type="predicted"/>
<feature type="domain" description="Putative auto-transporter adhesin head GIN" evidence="2">
    <location>
        <begin position="31"/>
        <end position="213"/>
    </location>
</feature>
<accession>A0A4Y9EN99</accession>
<dbReference type="OrthoDB" id="7841570at2"/>
<evidence type="ECO:0000256" key="1">
    <source>
        <dbReference type="SAM" id="SignalP"/>
    </source>
</evidence>
<dbReference type="EMBL" id="SIHO01000002">
    <property type="protein sequence ID" value="TFU03241.1"/>
    <property type="molecule type" value="Genomic_DNA"/>
</dbReference>
<dbReference type="AlphaFoldDB" id="A0A4Y9EN99"/>
<protein>
    <submittedName>
        <fullName evidence="3">DUF2807 domain-containing protein</fullName>
    </submittedName>
</protein>
<dbReference type="InterPro" id="IPR021255">
    <property type="entry name" value="DUF2807"/>
</dbReference>
<dbReference type="PANTHER" id="PTHR39200:SF1">
    <property type="entry name" value="AUTO-TRANSPORTER ADHESIN HEAD GIN DOMAIN-CONTAINING PROTEIN-RELATED"/>
    <property type="match status" value="1"/>
</dbReference>
<dbReference type="Pfam" id="PF10988">
    <property type="entry name" value="DUF2807"/>
    <property type="match status" value="1"/>
</dbReference>
<reference evidence="3 4" key="1">
    <citation type="submission" date="2019-02" db="EMBL/GenBank/DDBJ databases">
        <title>Polymorphobacter sp. isolated from the lake at the Tibet of China.</title>
        <authorList>
            <person name="Li A."/>
        </authorList>
    </citation>
    <scope>NUCLEOTIDE SEQUENCE [LARGE SCALE GENOMIC DNA]</scope>
    <source>
        <strain evidence="3 4">DJ1R-1</strain>
    </source>
</reference>
<evidence type="ECO:0000313" key="4">
    <source>
        <dbReference type="Proteomes" id="UP000297737"/>
    </source>
</evidence>
<gene>
    <name evidence="3" type="ORF">EUV02_08595</name>
</gene>
<evidence type="ECO:0000259" key="2">
    <source>
        <dbReference type="Pfam" id="PF10988"/>
    </source>
</evidence>
<name>A0A4Y9EN99_9SPHN</name>
<dbReference type="Gene3D" id="2.160.20.120">
    <property type="match status" value="1"/>
</dbReference>
<feature type="chain" id="PRO_5021212002" evidence="1">
    <location>
        <begin position="22"/>
        <end position="229"/>
    </location>
</feature>
<sequence length="229" mass="22796">MSNASKIALVAALLLGSAAHADQRSFPVGSFDKLASSGSADITVTTGKTPSVSVEASKDTLDRMDIRVDGSTLRIGMKKSGWGVHWDSGKIKVAVTVPMLRSVDLSGSGSILVNQIKVPEFTAGISGSGEGRFPSVDAGTVRLSIAGSGDVDAAGRCGAAHVDIAGSGDVRIGKLQCTSLNASIAGSGDIDAYATTSADVSIAGSGDARIHGGAKCKVSKAGSGTVTCG</sequence>
<organism evidence="3 4">
    <name type="scientific">Glacieibacterium arshaanense</name>
    <dbReference type="NCBI Taxonomy" id="2511025"/>
    <lineage>
        <taxon>Bacteria</taxon>
        <taxon>Pseudomonadati</taxon>
        <taxon>Pseudomonadota</taxon>
        <taxon>Alphaproteobacteria</taxon>
        <taxon>Sphingomonadales</taxon>
        <taxon>Sphingosinicellaceae</taxon>
        <taxon>Glacieibacterium</taxon>
    </lineage>
</organism>
<dbReference type="Proteomes" id="UP000297737">
    <property type="component" value="Unassembled WGS sequence"/>
</dbReference>
<feature type="signal peptide" evidence="1">
    <location>
        <begin position="1"/>
        <end position="21"/>
    </location>
</feature>
<dbReference type="PANTHER" id="PTHR39200">
    <property type="entry name" value="HYPOTHETICAL EXPORTED PROTEIN"/>
    <property type="match status" value="1"/>
</dbReference>
<keyword evidence="1" id="KW-0732">Signal</keyword>